<dbReference type="EMBL" id="ACEP01000076">
    <property type="protein sequence ID" value="EEG36510.1"/>
    <property type="molecule type" value="Genomic_DNA"/>
</dbReference>
<comment type="caution">
    <text evidence="1">The sequence shown here is derived from an EMBL/GenBank/DDBJ whole genome shotgun (WGS) entry which is preliminary data.</text>
</comment>
<gene>
    <name evidence="1" type="ORF">EUBHAL_01660</name>
</gene>
<protein>
    <submittedName>
        <fullName evidence="1">Uncharacterized protein</fullName>
    </submittedName>
</protein>
<reference evidence="1 2" key="1">
    <citation type="submission" date="2009-01" db="EMBL/GenBank/DDBJ databases">
        <authorList>
            <person name="Fulton L."/>
            <person name="Clifton S."/>
            <person name="Fulton B."/>
            <person name="Xu J."/>
            <person name="Minx P."/>
            <person name="Pepin K.H."/>
            <person name="Johnson M."/>
            <person name="Bhonagiri V."/>
            <person name="Nash W.E."/>
            <person name="Mardis E.R."/>
            <person name="Wilson R.K."/>
        </authorList>
    </citation>
    <scope>NUCLEOTIDE SEQUENCE [LARGE SCALE GENOMIC DNA]</scope>
    <source>
        <strain evidence="1 2">DSM 3353</strain>
    </source>
</reference>
<dbReference type="AlphaFoldDB" id="C0EW71"/>
<organism evidence="1 2">
    <name type="scientific">Anaerobutyricum hallii DSM 3353</name>
    <dbReference type="NCBI Taxonomy" id="411469"/>
    <lineage>
        <taxon>Bacteria</taxon>
        <taxon>Bacillati</taxon>
        <taxon>Bacillota</taxon>
        <taxon>Clostridia</taxon>
        <taxon>Lachnospirales</taxon>
        <taxon>Lachnospiraceae</taxon>
        <taxon>Anaerobutyricum</taxon>
    </lineage>
</organism>
<reference evidence="1 2" key="2">
    <citation type="submission" date="2009-02" db="EMBL/GenBank/DDBJ databases">
        <title>Draft genome sequence of Eubacterium hallii (DSM 3353).</title>
        <authorList>
            <person name="Sudarsanam P."/>
            <person name="Ley R."/>
            <person name="Guruge J."/>
            <person name="Turnbaugh P.J."/>
            <person name="Mahowald M."/>
            <person name="Liep D."/>
            <person name="Gordon J."/>
        </authorList>
    </citation>
    <scope>NUCLEOTIDE SEQUENCE [LARGE SCALE GENOMIC DNA]</scope>
    <source>
        <strain evidence="1 2">DSM 3353</strain>
    </source>
</reference>
<sequence length="40" mass="4717">MLSIEEYPDPKQCSKHIVCRILIRSNTKIRTLLFSNIKKV</sequence>
<evidence type="ECO:0000313" key="1">
    <source>
        <dbReference type="EMBL" id="EEG36510.1"/>
    </source>
</evidence>
<proteinExistence type="predicted"/>
<accession>C0EW71</accession>
<dbReference type="Proteomes" id="UP000003174">
    <property type="component" value="Unassembled WGS sequence"/>
</dbReference>
<evidence type="ECO:0000313" key="2">
    <source>
        <dbReference type="Proteomes" id="UP000003174"/>
    </source>
</evidence>
<name>C0EW71_9FIRM</name>